<organism evidence="2">
    <name type="scientific">Vecturithrix granuli</name>
    <dbReference type="NCBI Taxonomy" id="1499967"/>
    <lineage>
        <taxon>Bacteria</taxon>
        <taxon>Candidatus Moduliflexota</taxon>
        <taxon>Candidatus Vecturitrichia</taxon>
        <taxon>Candidatus Vecturitrichales</taxon>
        <taxon>Candidatus Vecturitrichaceae</taxon>
        <taxon>Candidatus Vecturithrix</taxon>
    </lineage>
</organism>
<dbReference type="Proteomes" id="UP000030661">
    <property type="component" value="Unassembled WGS sequence"/>
</dbReference>
<dbReference type="HOGENOM" id="CLU_076312_0_1_0"/>
<gene>
    <name evidence="2" type="ORF">U27_01154</name>
</gene>
<dbReference type="AlphaFoldDB" id="A0A081C9J9"/>
<sequence>MAVDIQDFLRKIEQDPTLRQGLTTLLEAAAPDKPQLDNASEDFLEWTDEDTLSEWVNEKMVRRLPASRTHQDLAGFLASILRIYTETHALGTIYFAPFQMKLKHSRRKPDLLFVSHEHLDRLKTTYLDGPADLIIEIVSLDSVEQDRGKKFVEYEAAYVPEYWLIDPLRQWAECYQLGEEDRYITAFAGNKGAYHAAVLLDFWLKIEWLWQTPLPPVLDVICELGLLEARTQTLKHQHTNTLTH</sequence>
<accession>A0A081C9J9</accession>
<keyword evidence="3" id="KW-1185">Reference proteome</keyword>
<protein>
    <recommendedName>
        <fullName evidence="1">Putative restriction endonuclease domain-containing protein</fullName>
    </recommendedName>
</protein>
<dbReference type="PANTHER" id="PTHR34107">
    <property type="entry name" value="SLL0198 PROTEIN-RELATED"/>
    <property type="match status" value="1"/>
</dbReference>
<name>A0A081C9J9_VECG1</name>
<dbReference type="CDD" id="cd06260">
    <property type="entry name" value="DUF820-like"/>
    <property type="match status" value="1"/>
</dbReference>
<dbReference type="InterPro" id="IPR011335">
    <property type="entry name" value="Restrct_endonuc-II-like"/>
</dbReference>
<dbReference type="PANTHER" id="PTHR34107:SF4">
    <property type="entry name" value="SLL1222 PROTEIN"/>
    <property type="match status" value="1"/>
</dbReference>
<dbReference type="Pfam" id="PF05685">
    <property type="entry name" value="Uma2"/>
    <property type="match status" value="1"/>
</dbReference>
<dbReference type="SUPFAM" id="SSF52980">
    <property type="entry name" value="Restriction endonuclease-like"/>
    <property type="match status" value="1"/>
</dbReference>
<reference evidence="2" key="1">
    <citation type="journal article" date="2015" name="PeerJ">
        <title>First genomic representation of candidate bacterial phylum KSB3 points to enhanced environmental sensing as a trigger of wastewater bulking.</title>
        <authorList>
            <person name="Sekiguchi Y."/>
            <person name="Ohashi A."/>
            <person name="Parks D.H."/>
            <person name="Yamauchi T."/>
            <person name="Tyson G.W."/>
            <person name="Hugenholtz P."/>
        </authorList>
    </citation>
    <scope>NUCLEOTIDE SEQUENCE [LARGE SCALE GENOMIC DNA]</scope>
</reference>
<dbReference type="InterPro" id="IPR008538">
    <property type="entry name" value="Uma2"/>
</dbReference>
<feature type="domain" description="Putative restriction endonuclease" evidence="1">
    <location>
        <begin position="41"/>
        <end position="191"/>
    </location>
</feature>
<evidence type="ECO:0000313" key="3">
    <source>
        <dbReference type="Proteomes" id="UP000030661"/>
    </source>
</evidence>
<evidence type="ECO:0000259" key="1">
    <source>
        <dbReference type="Pfam" id="PF05685"/>
    </source>
</evidence>
<dbReference type="eggNOG" id="COG4636">
    <property type="taxonomic scope" value="Bacteria"/>
</dbReference>
<dbReference type="Gene3D" id="3.90.1570.10">
    <property type="entry name" value="tt1808, chain A"/>
    <property type="match status" value="1"/>
</dbReference>
<evidence type="ECO:0000313" key="2">
    <source>
        <dbReference type="EMBL" id="GAK61254.1"/>
    </source>
</evidence>
<dbReference type="EMBL" id="DF820478">
    <property type="protein sequence ID" value="GAK61254.1"/>
    <property type="molecule type" value="Genomic_DNA"/>
</dbReference>
<proteinExistence type="predicted"/>
<dbReference type="InterPro" id="IPR012296">
    <property type="entry name" value="Nuclease_put_TT1808"/>
</dbReference>
<dbReference type="STRING" id="1499967.U27_01154"/>